<evidence type="ECO:0000256" key="1">
    <source>
        <dbReference type="ARBA" id="ARBA00004496"/>
    </source>
</evidence>
<organism evidence="11 12">
    <name type="scientific">Fredinandcohnia salidurans</name>
    <dbReference type="NCBI Taxonomy" id="2595041"/>
    <lineage>
        <taxon>Bacteria</taxon>
        <taxon>Bacillati</taxon>
        <taxon>Bacillota</taxon>
        <taxon>Bacilli</taxon>
        <taxon>Bacillales</taxon>
        <taxon>Bacillaceae</taxon>
        <taxon>Fredinandcohnia</taxon>
    </lineage>
</organism>
<dbReference type="Pfam" id="PF00072">
    <property type="entry name" value="Response_reg"/>
    <property type="match status" value="1"/>
</dbReference>
<dbReference type="SMART" id="SM00448">
    <property type="entry name" value="REC"/>
    <property type="match status" value="1"/>
</dbReference>
<dbReference type="InterPro" id="IPR011006">
    <property type="entry name" value="CheY-like_superfamily"/>
</dbReference>
<dbReference type="PROSITE" id="PS50110">
    <property type="entry name" value="RESPONSE_REGULATORY"/>
    <property type="match status" value="1"/>
</dbReference>
<dbReference type="InterPro" id="IPR001789">
    <property type="entry name" value="Sig_transdc_resp-reg_receiver"/>
</dbReference>
<keyword evidence="4" id="KW-0805">Transcription regulation</keyword>
<dbReference type="CDD" id="cd00383">
    <property type="entry name" value="trans_reg_C"/>
    <property type="match status" value="1"/>
</dbReference>
<dbReference type="Gene3D" id="6.10.250.690">
    <property type="match status" value="1"/>
</dbReference>
<feature type="domain" description="Response regulatory" evidence="9">
    <location>
        <begin position="6"/>
        <end position="119"/>
    </location>
</feature>
<keyword evidence="12" id="KW-1185">Reference proteome</keyword>
<dbReference type="Gene3D" id="1.10.10.10">
    <property type="entry name" value="Winged helix-like DNA-binding domain superfamily/Winged helix DNA-binding domain"/>
    <property type="match status" value="1"/>
</dbReference>
<feature type="domain" description="OmpR/PhoB-type" evidence="10">
    <location>
        <begin position="133"/>
        <end position="232"/>
    </location>
</feature>
<dbReference type="Gene3D" id="3.40.50.2300">
    <property type="match status" value="1"/>
</dbReference>
<dbReference type="SUPFAM" id="SSF52172">
    <property type="entry name" value="CheY-like"/>
    <property type="match status" value="1"/>
</dbReference>
<dbReference type="SMART" id="SM00862">
    <property type="entry name" value="Trans_reg_C"/>
    <property type="match status" value="1"/>
</dbReference>
<dbReference type="InterPro" id="IPR001867">
    <property type="entry name" value="OmpR/PhoB-type_DNA-bd"/>
</dbReference>
<keyword evidence="2 7" id="KW-0597">Phosphoprotein</keyword>
<evidence type="ECO:0000256" key="4">
    <source>
        <dbReference type="ARBA" id="ARBA00023015"/>
    </source>
</evidence>
<reference evidence="12" key="1">
    <citation type="journal article" date="2019" name="Int. J. Syst. Evol. Microbiol.">
        <title>The Global Catalogue of Microorganisms (GCM) 10K type strain sequencing project: providing services to taxonomists for standard genome sequencing and annotation.</title>
        <authorList>
            <consortium name="The Broad Institute Genomics Platform"/>
            <consortium name="The Broad Institute Genome Sequencing Center for Infectious Disease"/>
            <person name="Wu L."/>
            <person name="Ma J."/>
        </authorList>
    </citation>
    <scope>NUCLEOTIDE SEQUENCE [LARGE SCALE GENOMIC DNA]</scope>
    <source>
        <strain evidence="12">CCUG 15531</strain>
    </source>
</reference>
<comment type="subcellular location">
    <subcellularLocation>
        <location evidence="1">Cytoplasm</location>
    </subcellularLocation>
</comment>
<accession>A0ABW4MNV2</accession>
<dbReference type="Pfam" id="PF00486">
    <property type="entry name" value="Trans_reg_C"/>
    <property type="match status" value="1"/>
</dbReference>
<dbReference type="SUPFAM" id="SSF46894">
    <property type="entry name" value="C-terminal effector domain of the bipartite response regulators"/>
    <property type="match status" value="1"/>
</dbReference>
<keyword evidence="5 8" id="KW-0238">DNA-binding</keyword>
<dbReference type="RefSeq" id="WP_304213250.1">
    <property type="nucleotide sequence ID" value="NZ_JBHUEK010000020.1"/>
</dbReference>
<proteinExistence type="predicted"/>
<dbReference type="Proteomes" id="UP001597227">
    <property type="component" value="Unassembled WGS sequence"/>
</dbReference>
<keyword evidence="6" id="KW-0804">Transcription</keyword>
<evidence type="ECO:0000256" key="8">
    <source>
        <dbReference type="PROSITE-ProRule" id="PRU01091"/>
    </source>
</evidence>
<feature type="DNA-binding region" description="OmpR/PhoB-type" evidence="8">
    <location>
        <begin position="133"/>
        <end position="232"/>
    </location>
</feature>
<gene>
    <name evidence="11" type="ORF">ACFSFW_13195</name>
</gene>
<evidence type="ECO:0000313" key="12">
    <source>
        <dbReference type="Proteomes" id="UP001597227"/>
    </source>
</evidence>
<evidence type="ECO:0000259" key="9">
    <source>
        <dbReference type="PROSITE" id="PS50110"/>
    </source>
</evidence>
<name>A0ABW4MNV2_9BACI</name>
<evidence type="ECO:0000256" key="5">
    <source>
        <dbReference type="ARBA" id="ARBA00023125"/>
    </source>
</evidence>
<dbReference type="EMBL" id="JBHUEK010000020">
    <property type="protein sequence ID" value="MFD1779613.1"/>
    <property type="molecule type" value="Genomic_DNA"/>
</dbReference>
<comment type="caution">
    <text evidence="11">The sequence shown here is derived from an EMBL/GenBank/DDBJ whole genome shotgun (WGS) entry which is preliminary data.</text>
</comment>
<sequence length="238" mass="27633">MEKPEKILLVEDDKEIARIVCDHLRKEGYTVTWASTGKEGWEDFKADKFDLALIDLMLPEMDGYTLCKTIRLESEIPLLILSARNEDESKIKGLNIGADDYVTKPFSLEELSARISSHLRRYRRYNNKTVNDNRITYMNGLTIDFTNDLVYLNGDVVQISSKERELLFLLAKNPLQTFSKTEIYEHIWQQEDVDGNNTVTVHIKSLRSKLTDDTRSAKFIQTVWGVGYRFIGEHLYEN</sequence>
<dbReference type="InterPro" id="IPR036388">
    <property type="entry name" value="WH-like_DNA-bd_sf"/>
</dbReference>
<evidence type="ECO:0000313" key="11">
    <source>
        <dbReference type="EMBL" id="MFD1779613.1"/>
    </source>
</evidence>
<keyword evidence="3" id="KW-0902">Two-component regulatory system</keyword>
<dbReference type="PANTHER" id="PTHR48111">
    <property type="entry name" value="REGULATOR OF RPOS"/>
    <property type="match status" value="1"/>
</dbReference>
<protein>
    <submittedName>
        <fullName evidence="11">Response regulator transcription factor</fullName>
    </submittedName>
</protein>
<dbReference type="PROSITE" id="PS51755">
    <property type="entry name" value="OMPR_PHOB"/>
    <property type="match status" value="1"/>
</dbReference>
<dbReference type="InterPro" id="IPR016032">
    <property type="entry name" value="Sig_transdc_resp-reg_C-effctor"/>
</dbReference>
<dbReference type="PANTHER" id="PTHR48111:SF2">
    <property type="entry name" value="RESPONSE REGULATOR SAER"/>
    <property type="match status" value="1"/>
</dbReference>
<dbReference type="InterPro" id="IPR039420">
    <property type="entry name" value="WalR-like"/>
</dbReference>
<evidence type="ECO:0000256" key="3">
    <source>
        <dbReference type="ARBA" id="ARBA00023012"/>
    </source>
</evidence>
<evidence type="ECO:0000256" key="2">
    <source>
        <dbReference type="ARBA" id="ARBA00022553"/>
    </source>
</evidence>
<evidence type="ECO:0000256" key="7">
    <source>
        <dbReference type="PROSITE-ProRule" id="PRU00169"/>
    </source>
</evidence>
<evidence type="ECO:0000259" key="10">
    <source>
        <dbReference type="PROSITE" id="PS51755"/>
    </source>
</evidence>
<dbReference type="CDD" id="cd17574">
    <property type="entry name" value="REC_OmpR"/>
    <property type="match status" value="1"/>
</dbReference>
<evidence type="ECO:0000256" key="6">
    <source>
        <dbReference type="ARBA" id="ARBA00023163"/>
    </source>
</evidence>
<feature type="modified residue" description="4-aspartylphosphate" evidence="7">
    <location>
        <position position="55"/>
    </location>
</feature>